<dbReference type="GO" id="GO:0016757">
    <property type="term" value="F:glycosyltransferase activity"/>
    <property type="evidence" value="ECO:0007669"/>
    <property type="project" value="TreeGrafter"/>
</dbReference>
<dbReference type="RefSeq" id="WP_200796387.1">
    <property type="nucleotide sequence ID" value="NZ_FRCK01000001.1"/>
</dbReference>
<sequence length="385" mass="41997">MMHIMLTANAAWNILNFRKPLVQGLLSDGHHLTVLAPPDHSVGALEQLGCKFLPLSMDAKGLNPFSGPALARQMRAVFRQERPDVILGFTIKNNIFGSRAAGDIPFIPNVTGLGTAFLSGGILRFVAENLYRRAFARHEVVFFQNEEDRGLFLSHHLVRSDQARLLPGSGIDLEYFAPMPPAENGDAPVFLMIARLLRDKGVLEFVDAARAVHTRLPTARFQLLGELGASNRSAIHTTTLAEWQQEGVIEYLGVAPDVRPVIAAADCVVLPSYREGAPRTLIEAGAMARPVIATDVPGCRSVVAAEITGLLCPPRDAQGLEAALLRFLAMPPERRVAMGRAGRARMEDLYDQSIVVEAYRAAIAKVQMLPGAHRNTSQNREANFS</sequence>
<evidence type="ECO:0000313" key="2">
    <source>
        <dbReference type="EMBL" id="SHL76668.1"/>
    </source>
</evidence>
<evidence type="ECO:0000259" key="1">
    <source>
        <dbReference type="Pfam" id="PF13579"/>
    </source>
</evidence>
<organism evidence="2 3">
    <name type="scientific">Paracoccus solventivorans</name>
    <dbReference type="NCBI Taxonomy" id="53463"/>
    <lineage>
        <taxon>Bacteria</taxon>
        <taxon>Pseudomonadati</taxon>
        <taxon>Pseudomonadota</taxon>
        <taxon>Alphaproteobacteria</taxon>
        <taxon>Rhodobacterales</taxon>
        <taxon>Paracoccaceae</taxon>
        <taxon>Paracoccus</taxon>
    </lineage>
</organism>
<dbReference type="SUPFAM" id="SSF53756">
    <property type="entry name" value="UDP-Glycosyltransferase/glycogen phosphorylase"/>
    <property type="match status" value="1"/>
</dbReference>
<dbReference type="CDD" id="cd03808">
    <property type="entry name" value="GT4_CapM-like"/>
    <property type="match status" value="1"/>
</dbReference>
<protein>
    <submittedName>
        <fullName evidence="2">Glycosyltransferase involved in cell wall bisynthesis</fullName>
    </submittedName>
</protein>
<dbReference type="Gene3D" id="3.40.50.2000">
    <property type="entry name" value="Glycogen Phosphorylase B"/>
    <property type="match status" value="2"/>
</dbReference>
<accession>A0A1M7DB61</accession>
<dbReference type="STRING" id="53463.SAMN05444389_101250"/>
<keyword evidence="3" id="KW-1185">Reference proteome</keyword>
<gene>
    <name evidence="2" type="ORF">SAMN05444389_101250</name>
</gene>
<keyword evidence="2" id="KW-0808">Transferase</keyword>
<feature type="domain" description="Glycosyltransferase subfamily 4-like N-terminal" evidence="1">
    <location>
        <begin position="21"/>
        <end position="167"/>
    </location>
</feature>
<dbReference type="AlphaFoldDB" id="A0A1M7DB61"/>
<proteinExistence type="predicted"/>
<evidence type="ECO:0000313" key="3">
    <source>
        <dbReference type="Proteomes" id="UP000184444"/>
    </source>
</evidence>
<dbReference type="PANTHER" id="PTHR12526">
    <property type="entry name" value="GLYCOSYLTRANSFERASE"/>
    <property type="match status" value="1"/>
</dbReference>
<dbReference type="EMBL" id="FRCK01000001">
    <property type="protein sequence ID" value="SHL76668.1"/>
    <property type="molecule type" value="Genomic_DNA"/>
</dbReference>
<name>A0A1M7DB61_9RHOB</name>
<dbReference type="PANTHER" id="PTHR12526:SF638">
    <property type="entry name" value="SPORE COAT PROTEIN SA"/>
    <property type="match status" value="1"/>
</dbReference>
<dbReference type="InterPro" id="IPR028098">
    <property type="entry name" value="Glyco_trans_4-like_N"/>
</dbReference>
<dbReference type="Pfam" id="PF13579">
    <property type="entry name" value="Glyco_trans_4_4"/>
    <property type="match status" value="1"/>
</dbReference>
<dbReference type="Proteomes" id="UP000184444">
    <property type="component" value="Unassembled WGS sequence"/>
</dbReference>
<reference evidence="3" key="1">
    <citation type="submission" date="2016-11" db="EMBL/GenBank/DDBJ databases">
        <authorList>
            <person name="Varghese N."/>
            <person name="Submissions S."/>
        </authorList>
    </citation>
    <scope>NUCLEOTIDE SEQUENCE [LARGE SCALE GENOMIC DNA]</scope>
    <source>
        <strain evidence="3">DSM 6637</strain>
    </source>
</reference>
<dbReference type="Pfam" id="PF13692">
    <property type="entry name" value="Glyco_trans_1_4"/>
    <property type="match status" value="1"/>
</dbReference>